<evidence type="ECO:0000256" key="1">
    <source>
        <dbReference type="SAM" id="Phobius"/>
    </source>
</evidence>
<dbReference type="KEGG" id="gog:C1280_02865"/>
<dbReference type="Proteomes" id="UP000245802">
    <property type="component" value="Chromosome"/>
</dbReference>
<keyword evidence="1" id="KW-0812">Transmembrane</keyword>
<keyword evidence="1" id="KW-0472">Membrane</keyword>
<dbReference type="OrthoDB" id="279719at2"/>
<keyword evidence="1" id="KW-1133">Transmembrane helix</keyword>
<feature type="transmembrane region" description="Helical" evidence="1">
    <location>
        <begin position="12"/>
        <end position="36"/>
    </location>
</feature>
<evidence type="ECO:0000313" key="2">
    <source>
        <dbReference type="EMBL" id="AWM36052.1"/>
    </source>
</evidence>
<evidence type="ECO:0000313" key="3">
    <source>
        <dbReference type="Proteomes" id="UP000245802"/>
    </source>
</evidence>
<name>A0A2Z3GVF9_9BACT</name>
<protein>
    <submittedName>
        <fullName evidence="2">Uncharacterized protein</fullName>
    </submittedName>
</protein>
<organism evidence="2 3">
    <name type="scientific">Gemmata obscuriglobus</name>
    <dbReference type="NCBI Taxonomy" id="114"/>
    <lineage>
        <taxon>Bacteria</taxon>
        <taxon>Pseudomonadati</taxon>
        <taxon>Planctomycetota</taxon>
        <taxon>Planctomycetia</taxon>
        <taxon>Gemmatales</taxon>
        <taxon>Gemmataceae</taxon>
        <taxon>Gemmata</taxon>
    </lineage>
</organism>
<dbReference type="EMBL" id="CP025958">
    <property type="protein sequence ID" value="AWM36052.1"/>
    <property type="molecule type" value="Genomic_DNA"/>
</dbReference>
<proteinExistence type="predicted"/>
<reference evidence="2 3" key="1">
    <citation type="submission" date="2018-01" db="EMBL/GenBank/DDBJ databases">
        <title>G. obscuriglobus.</title>
        <authorList>
            <person name="Franke J."/>
            <person name="Blomberg W."/>
            <person name="Selmecki A."/>
        </authorList>
    </citation>
    <scope>NUCLEOTIDE SEQUENCE [LARGE SCALE GENOMIC DNA]</scope>
    <source>
        <strain evidence="2 3">DSM 5831</strain>
    </source>
</reference>
<dbReference type="RefSeq" id="WP_010041267.1">
    <property type="nucleotide sequence ID" value="NZ_CP025958.1"/>
</dbReference>
<gene>
    <name evidence="2" type="ORF">C1280_02865</name>
</gene>
<dbReference type="AlphaFoldDB" id="A0A2Z3GVF9"/>
<keyword evidence="3" id="KW-1185">Reference proteome</keyword>
<sequence length="137" mass="14464">MTPKAIETFSTFGVGVLCAVLGIIALAVFFTALNWLNTRGAKPEAIAVRGVLKKDTWAAVHMQGGETFERVRFVGFTSTESFKTLLPMDLSGMVILEDALGRRFLVRARAIRMIVIAPAAAGGAPSAKPGAVLDATG</sequence>
<accession>A0A2Z3GVF9</accession>